<name>A0A926DCB3_9FIRM</name>
<evidence type="ECO:0000313" key="3">
    <source>
        <dbReference type="Proteomes" id="UP000620366"/>
    </source>
</evidence>
<dbReference type="RefSeq" id="WP_249298863.1">
    <property type="nucleotide sequence ID" value="NZ_JACRSP010000001.1"/>
</dbReference>
<keyword evidence="1" id="KW-0812">Transmembrane</keyword>
<gene>
    <name evidence="2" type="ORF">H8695_00750</name>
</gene>
<dbReference type="Proteomes" id="UP000620366">
    <property type="component" value="Unassembled WGS sequence"/>
</dbReference>
<reference evidence="2" key="1">
    <citation type="submission" date="2020-08" db="EMBL/GenBank/DDBJ databases">
        <title>Genome public.</title>
        <authorList>
            <person name="Liu C."/>
            <person name="Sun Q."/>
        </authorList>
    </citation>
    <scope>NUCLEOTIDE SEQUENCE</scope>
    <source>
        <strain evidence="2">BX7</strain>
    </source>
</reference>
<accession>A0A926DCB3</accession>
<keyword evidence="1" id="KW-1133">Transmembrane helix</keyword>
<proteinExistence type="predicted"/>
<feature type="transmembrane region" description="Helical" evidence="1">
    <location>
        <begin position="62"/>
        <end position="83"/>
    </location>
</feature>
<feature type="transmembrane region" description="Helical" evidence="1">
    <location>
        <begin position="21"/>
        <end position="42"/>
    </location>
</feature>
<protein>
    <submittedName>
        <fullName evidence="2">Uncharacterized protein</fullName>
    </submittedName>
</protein>
<evidence type="ECO:0000256" key="1">
    <source>
        <dbReference type="SAM" id="Phobius"/>
    </source>
</evidence>
<keyword evidence="3" id="KW-1185">Reference proteome</keyword>
<evidence type="ECO:0000313" key="2">
    <source>
        <dbReference type="EMBL" id="MBC8535227.1"/>
    </source>
</evidence>
<dbReference type="AlphaFoldDB" id="A0A926DCB3"/>
<keyword evidence="1" id="KW-0472">Membrane</keyword>
<comment type="caution">
    <text evidence="2">The sequence shown here is derived from an EMBL/GenBank/DDBJ whole genome shotgun (WGS) entry which is preliminary data.</text>
</comment>
<organism evidence="2 3">
    <name type="scientific">Feifania hominis</name>
    <dbReference type="NCBI Taxonomy" id="2763660"/>
    <lineage>
        <taxon>Bacteria</taxon>
        <taxon>Bacillati</taxon>
        <taxon>Bacillota</taxon>
        <taxon>Clostridia</taxon>
        <taxon>Eubacteriales</taxon>
        <taxon>Feifaniaceae</taxon>
        <taxon>Feifania</taxon>
    </lineage>
</organism>
<sequence length="91" mass="10443">MQKTLHMLRRRLRALEPLALLSLWIGAALCTVLTLLSLYFFFLVDGRYVENYQTLLYSQHLFETALCAITVSFFGAVVSDGAIKSQWLEKK</sequence>
<dbReference type="EMBL" id="JACRSP010000001">
    <property type="protein sequence ID" value="MBC8535227.1"/>
    <property type="molecule type" value="Genomic_DNA"/>
</dbReference>